<dbReference type="Proteomes" id="UP000815677">
    <property type="component" value="Unassembled WGS sequence"/>
</dbReference>
<proteinExistence type="predicted"/>
<feature type="compositionally biased region" description="Low complexity" evidence="1">
    <location>
        <begin position="18"/>
        <end position="46"/>
    </location>
</feature>
<sequence>MVMRYRSSGVGHDRVDIPADTASASPDDADADGTPVVELETPEVPEQAPARAADREDVPATNDDAETEAENGEDHGPGNPHSDDEDGGEAERDEPATEFGCCRRGAD</sequence>
<evidence type="ECO:0000256" key="1">
    <source>
        <dbReference type="SAM" id="MobiDB-lite"/>
    </source>
</evidence>
<evidence type="ECO:0000313" key="2">
    <source>
        <dbReference type="EMBL" id="GAT42316.1"/>
    </source>
</evidence>
<keyword evidence="3" id="KW-1185">Reference proteome</keyword>
<gene>
    <name evidence="2" type="ORF">MCHLO_00035</name>
</gene>
<evidence type="ECO:0000313" key="3">
    <source>
        <dbReference type="Proteomes" id="UP000815677"/>
    </source>
</evidence>
<reference evidence="2" key="1">
    <citation type="submission" date="2014-09" db="EMBL/GenBank/DDBJ databases">
        <title>Genome sequence of the luminous mushroom Mycena chlorophos for searching fungal bioluminescence genes.</title>
        <authorList>
            <person name="Tanaka Y."/>
            <person name="Kasuga D."/>
            <person name="Oba Y."/>
            <person name="Hase S."/>
            <person name="Sato K."/>
            <person name="Oba Y."/>
            <person name="Sakakibara Y."/>
        </authorList>
    </citation>
    <scope>NUCLEOTIDE SEQUENCE</scope>
</reference>
<protein>
    <submittedName>
        <fullName evidence="2">Uncharacterized protein</fullName>
    </submittedName>
</protein>
<organism evidence="2 3">
    <name type="scientific">Mycena chlorophos</name>
    <name type="common">Agaric fungus</name>
    <name type="synonym">Agaricus chlorophos</name>
    <dbReference type="NCBI Taxonomy" id="658473"/>
    <lineage>
        <taxon>Eukaryota</taxon>
        <taxon>Fungi</taxon>
        <taxon>Dikarya</taxon>
        <taxon>Basidiomycota</taxon>
        <taxon>Agaricomycotina</taxon>
        <taxon>Agaricomycetes</taxon>
        <taxon>Agaricomycetidae</taxon>
        <taxon>Agaricales</taxon>
        <taxon>Marasmiineae</taxon>
        <taxon>Mycenaceae</taxon>
        <taxon>Mycena</taxon>
    </lineage>
</organism>
<feature type="region of interest" description="Disordered" evidence="1">
    <location>
        <begin position="1"/>
        <end position="107"/>
    </location>
</feature>
<accession>A0ABQ0KU17</accession>
<name>A0ABQ0KU17_MYCCL</name>
<dbReference type="EMBL" id="DF837721">
    <property type="protein sequence ID" value="GAT42316.1"/>
    <property type="molecule type" value="Genomic_DNA"/>
</dbReference>